<dbReference type="GO" id="GO:0003677">
    <property type="term" value="F:DNA binding"/>
    <property type="evidence" value="ECO:0007669"/>
    <property type="project" value="UniProtKB-KW"/>
</dbReference>
<reference evidence="2" key="1">
    <citation type="submission" date="2020-06" db="EMBL/GenBank/DDBJ databases">
        <title>Legume-microbial interactions unlock mineral nutrients during tropical forest succession.</title>
        <authorList>
            <person name="Epihov D.Z."/>
        </authorList>
    </citation>
    <scope>NUCLEOTIDE SEQUENCE [LARGE SCALE GENOMIC DNA]</scope>
    <source>
        <strain evidence="2">Pan2503</strain>
    </source>
</reference>
<evidence type="ECO:0000313" key="2">
    <source>
        <dbReference type="EMBL" id="MBA0086664.1"/>
    </source>
</evidence>
<dbReference type="InterPro" id="IPR018640">
    <property type="entry name" value="DUF2063"/>
</dbReference>
<evidence type="ECO:0000259" key="1">
    <source>
        <dbReference type="Pfam" id="PF09836"/>
    </source>
</evidence>
<gene>
    <name evidence="2" type="ORF">HRJ53_16910</name>
</gene>
<sequence length="157" mass="16463">MLALFESAFAKALLDSKQPIPVGIGAPGAVIPTRRLAVHRNNMIAGLVNVLKGRFPVVEKIVGEEFFGAMAGAFVVECPPRSPVLASYGDELPEFIAAFAPARDLAYLADVARLEAAHTRAHHAADVAPLDASAFATLDSSAINSCLLYTSDAADDS</sequence>
<accession>A0A7V8NSE3</accession>
<proteinExistence type="predicted"/>
<protein>
    <submittedName>
        <fullName evidence="2">DNA-binding domain-containing protein</fullName>
    </submittedName>
</protein>
<feature type="non-terminal residue" evidence="2">
    <location>
        <position position="157"/>
    </location>
</feature>
<dbReference type="EMBL" id="JACDQQ010001621">
    <property type="protein sequence ID" value="MBA0086664.1"/>
    <property type="molecule type" value="Genomic_DNA"/>
</dbReference>
<keyword evidence="2" id="KW-0238">DNA-binding</keyword>
<dbReference type="InterPro" id="IPR044922">
    <property type="entry name" value="DUF2063_N_sf"/>
</dbReference>
<organism evidence="2 3">
    <name type="scientific">Candidatus Acidiferrum panamense</name>
    <dbReference type="NCBI Taxonomy" id="2741543"/>
    <lineage>
        <taxon>Bacteria</taxon>
        <taxon>Pseudomonadati</taxon>
        <taxon>Acidobacteriota</taxon>
        <taxon>Terriglobia</taxon>
        <taxon>Candidatus Acidiferrales</taxon>
        <taxon>Candidatus Acidiferrum</taxon>
    </lineage>
</organism>
<keyword evidence="3" id="KW-1185">Reference proteome</keyword>
<dbReference type="AlphaFoldDB" id="A0A7V8NSE3"/>
<comment type="caution">
    <text evidence="2">The sequence shown here is derived from an EMBL/GenBank/DDBJ whole genome shotgun (WGS) entry which is preliminary data.</text>
</comment>
<evidence type="ECO:0000313" key="3">
    <source>
        <dbReference type="Proteomes" id="UP000567293"/>
    </source>
</evidence>
<name>A0A7V8NSE3_9BACT</name>
<feature type="domain" description="Putative DNA-binding" evidence="1">
    <location>
        <begin position="6"/>
        <end position="96"/>
    </location>
</feature>
<dbReference type="Pfam" id="PF09836">
    <property type="entry name" value="DUF2063"/>
    <property type="match status" value="1"/>
</dbReference>
<dbReference type="Gene3D" id="1.10.150.690">
    <property type="entry name" value="DUF2063"/>
    <property type="match status" value="1"/>
</dbReference>
<dbReference type="Proteomes" id="UP000567293">
    <property type="component" value="Unassembled WGS sequence"/>
</dbReference>